<dbReference type="EMBL" id="CP126980">
    <property type="protein sequence ID" value="WIM96406.1"/>
    <property type="molecule type" value="Genomic_DNA"/>
</dbReference>
<feature type="transmembrane region" description="Helical" evidence="1">
    <location>
        <begin position="25"/>
        <end position="41"/>
    </location>
</feature>
<name>A0ABY8WH57_9ACTN</name>
<keyword evidence="1" id="KW-0812">Transmembrane</keyword>
<gene>
    <name evidence="2" type="ORF">ACTOB_008598</name>
</gene>
<sequence>MTNRYHSTDAPAASSDPSRAGRLRPALWLLLIISLTVNGAASTIGATAVSVGCGLITLACAAGLVADHYRHRNR</sequence>
<protein>
    <submittedName>
        <fullName evidence="2">Uncharacterized protein</fullName>
    </submittedName>
</protein>
<dbReference type="Proteomes" id="UP001240150">
    <property type="component" value="Chromosome"/>
</dbReference>
<feature type="transmembrane region" description="Helical" evidence="1">
    <location>
        <begin position="47"/>
        <end position="66"/>
    </location>
</feature>
<organism evidence="2 3">
    <name type="scientific">Actinoplanes oblitus</name>
    <dbReference type="NCBI Taxonomy" id="3040509"/>
    <lineage>
        <taxon>Bacteria</taxon>
        <taxon>Bacillati</taxon>
        <taxon>Actinomycetota</taxon>
        <taxon>Actinomycetes</taxon>
        <taxon>Micromonosporales</taxon>
        <taxon>Micromonosporaceae</taxon>
        <taxon>Actinoplanes</taxon>
    </lineage>
</organism>
<keyword evidence="3" id="KW-1185">Reference proteome</keyword>
<accession>A0ABY8WH57</accession>
<evidence type="ECO:0000313" key="2">
    <source>
        <dbReference type="EMBL" id="WIM96406.1"/>
    </source>
</evidence>
<dbReference type="RefSeq" id="WP_284917688.1">
    <property type="nucleotide sequence ID" value="NZ_CP126980.1"/>
</dbReference>
<keyword evidence="1" id="KW-1133">Transmembrane helix</keyword>
<reference evidence="2 3" key="1">
    <citation type="submission" date="2023-06" db="EMBL/GenBank/DDBJ databases">
        <authorList>
            <person name="Yushchuk O."/>
            <person name="Binda E."/>
            <person name="Ruckert-Reed C."/>
            <person name="Fedorenko V."/>
            <person name="Kalinowski J."/>
            <person name="Marinelli F."/>
        </authorList>
    </citation>
    <scope>NUCLEOTIDE SEQUENCE [LARGE SCALE GENOMIC DNA]</scope>
    <source>
        <strain evidence="2 3">NRRL 3884</strain>
    </source>
</reference>
<proteinExistence type="predicted"/>
<evidence type="ECO:0000256" key="1">
    <source>
        <dbReference type="SAM" id="Phobius"/>
    </source>
</evidence>
<keyword evidence="1" id="KW-0472">Membrane</keyword>
<evidence type="ECO:0000313" key="3">
    <source>
        <dbReference type="Proteomes" id="UP001240150"/>
    </source>
</evidence>